<organism evidence="3 4">
    <name type="scientific">Candidatus Micropelagius thuwalensis</name>
    <dbReference type="NCBI Taxonomy" id="1397666"/>
    <lineage>
        <taxon>Bacteria</taxon>
        <taxon>Pseudomonadati</taxon>
        <taxon>Pseudomonadota</taxon>
        <taxon>Alphaproteobacteria</taxon>
        <taxon>PS1 clade</taxon>
        <taxon>Candidatus Micropelagius</taxon>
    </lineage>
</organism>
<dbReference type="Pfam" id="PF00857">
    <property type="entry name" value="Isochorismatase"/>
    <property type="match status" value="1"/>
</dbReference>
<dbReference type="RefSeq" id="WP_021777399.1">
    <property type="nucleotide sequence ID" value="NZ_AWXE01000004.1"/>
</dbReference>
<reference evidence="3 4" key="1">
    <citation type="journal article" date="2014" name="FEMS Microbiol. Ecol.">
        <title>Genomic differentiation among two strains of the PS1 clade isolated from geographically separated marine habitats.</title>
        <authorList>
            <person name="Jimenez-Infante F."/>
            <person name="Ngugi D.K."/>
            <person name="Alam I."/>
            <person name="Rashid M."/>
            <person name="Baalawi W."/>
            <person name="Kamau A.A."/>
            <person name="Bajic V.B."/>
            <person name="Stingl U."/>
        </authorList>
    </citation>
    <scope>NUCLEOTIDE SEQUENCE [LARGE SCALE GENOMIC DNA]</scope>
    <source>
        <strain evidence="3 4">RS24</strain>
    </source>
</reference>
<accession>U2XUK4</accession>
<evidence type="ECO:0000313" key="4">
    <source>
        <dbReference type="Proteomes" id="UP000016762"/>
    </source>
</evidence>
<dbReference type="eggNOG" id="COG1335">
    <property type="taxonomic scope" value="Bacteria"/>
</dbReference>
<dbReference type="InterPro" id="IPR050272">
    <property type="entry name" value="Isochorismatase-like_hydrls"/>
</dbReference>
<dbReference type="Proteomes" id="UP000016762">
    <property type="component" value="Unassembled WGS sequence"/>
</dbReference>
<dbReference type="EC" id="5.1.99.4" evidence="3"/>
<keyword evidence="4" id="KW-1185">Reference proteome</keyword>
<dbReference type="GO" id="GO:0008111">
    <property type="term" value="F:alpha-methylacyl-CoA racemase activity"/>
    <property type="evidence" value="ECO:0007669"/>
    <property type="project" value="UniProtKB-EC"/>
</dbReference>
<protein>
    <submittedName>
        <fullName evidence="3">Alpha-methylacyl-CoA racemase protein</fullName>
        <ecNumber evidence="3">5.1.99.4</ecNumber>
    </submittedName>
</protein>
<feature type="domain" description="Isochorismatase-like" evidence="2">
    <location>
        <begin position="21"/>
        <end position="215"/>
    </location>
</feature>
<dbReference type="InterPro" id="IPR036380">
    <property type="entry name" value="Isochorismatase-like_sf"/>
</dbReference>
<sequence length="224" mass="24333">MTQPTFIDAFTQPIEINPSSTALIVVDMQNATGNRNMGLGKLLAESGKAEQAGYRFDRIEQLLVPNIQKLLAAFRDNDWPVIYVTYGAETPDAHDVPQHLKPIVTATNNIEGQQEHEIVADLTPLPNEPVLNKTTMGAFCSTKIDTVLRATGVDTLVCVGVSTNNCVGMTAMEACDLQYKVIVVSDATGTDSQEMQDSTLSMLGRLWARIMTTDEVISTVNSSP</sequence>
<dbReference type="GO" id="GO:0016787">
    <property type="term" value="F:hydrolase activity"/>
    <property type="evidence" value="ECO:0007669"/>
    <property type="project" value="UniProtKB-KW"/>
</dbReference>
<name>U2XUK4_9PROT</name>
<evidence type="ECO:0000256" key="1">
    <source>
        <dbReference type="ARBA" id="ARBA00022801"/>
    </source>
</evidence>
<dbReference type="SUPFAM" id="SSF52499">
    <property type="entry name" value="Isochorismatase-like hydrolases"/>
    <property type="match status" value="1"/>
</dbReference>
<keyword evidence="3" id="KW-0413">Isomerase</keyword>
<dbReference type="PANTHER" id="PTHR43540:SF1">
    <property type="entry name" value="ISOCHORISMATASE HYDROLASE"/>
    <property type="match status" value="1"/>
</dbReference>
<keyword evidence="1" id="KW-0378">Hydrolase</keyword>
<gene>
    <name evidence="3" type="ORF">RS24_01419</name>
</gene>
<dbReference type="AlphaFoldDB" id="U2XUK4"/>
<proteinExistence type="predicted"/>
<dbReference type="Gene3D" id="3.40.50.850">
    <property type="entry name" value="Isochorismatase-like"/>
    <property type="match status" value="1"/>
</dbReference>
<evidence type="ECO:0000313" key="3">
    <source>
        <dbReference type="EMBL" id="ERL46421.1"/>
    </source>
</evidence>
<comment type="caution">
    <text evidence="3">The sequence shown here is derived from an EMBL/GenBank/DDBJ whole genome shotgun (WGS) entry which is preliminary data.</text>
</comment>
<dbReference type="EMBL" id="AWXE01000004">
    <property type="protein sequence ID" value="ERL46421.1"/>
    <property type="molecule type" value="Genomic_DNA"/>
</dbReference>
<dbReference type="OrthoDB" id="9807387at2"/>
<dbReference type="CDD" id="cd00431">
    <property type="entry name" value="cysteine_hydrolases"/>
    <property type="match status" value="1"/>
</dbReference>
<dbReference type="PANTHER" id="PTHR43540">
    <property type="entry name" value="PEROXYUREIDOACRYLATE/UREIDOACRYLATE AMIDOHYDROLASE-RELATED"/>
    <property type="match status" value="1"/>
</dbReference>
<dbReference type="STRING" id="1397666.RS24_01419"/>
<evidence type="ECO:0000259" key="2">
    <source>
        <dbReference type="Pfam" id="PF00857"/>
    </source>
</evidence>
<dbReference type="InterPro" id="IPR000868">
    <property type="entry name" value="Isochorismatase-like_dom"/>
</dbReference>